<protein>
    <submittedName>
        <fullName evidence="1">Uncharacterized protein</fullName>
    </submittedName>
</protein>
<organism evidence="1 2">
    <name type="scientific">candidate division WOR-1 bacterium RIFOXYC2_FULL_46_14</name>
    <dbReference type="NCBI Taxonomy" id="1802587"/>
    <lineage>
        <taxon>Bacteria</taxon>
        <taxon>Bacillati</taxon>
        <taxon>Saganbacteria</taxon>
    </lineage>
</organism>
<sequence>MLINFINQPPLNIYPTDFQGISLYLQLNYLILNNKNLVTAKTAMPKPARSAMGKLKINLICYYLYFWHNIHLF</sequence>
<dbReference type="Proteomes" id="UP000179242">
    <property type="component" value="Unassembled WGS sequence"/>
</dbReference>
<evidence type="ECO:0000313" key="1">
    <source>
        <dbReference type="EMBL" id="OGC39693.1"/>
    </source>
</evidence>
<reference evidence="1 2" key="1">
    <citation type="journal article" date="2016" name="Nat. Commun.">
        <title>Thousands of microbial genomes shed light on interconnected biogeochemical processes in an aquifer system.</title>
        <authorList>
            <person name="Anantharaman K."/>
            <person name="Brown C.T."/>
            <person name="Hug L.A."/>
            <person name="Sharon I."/>
            <person name="Castelle C.J."/>
            <person name="Probst A.J."/>
            <person name="Thomas B.C."/>
            <person name="Singh A."/>
            <person name="Wilkins M.J."/>
            <person name="Karaoz U."/>
            <person name="Brodie E.L."/>
            <person name="Williams K.H."/>
            <person name="Hubbard S.S."/>
            <person name="Banfield J.F."/>
        </authorList>
    </citation>
    <scope>NUCLEOTIDE SEQUENCE [LARGE SCALE GENOMIC DNA]</scope>
</reference>
<evidence type="ECO:0000313" key="2">
    <source>
        <dbReference type="Proteomes" id="UP000179242"/>
    </source>
</evidence>
<accession>A0A1F4U5Y3</accession>
<dbReference type="AlphaFoldDB" id="A0A1F4U5Y3"/>
<dbReference type="EMBL" id="MEUJ01000006">
    <property type="protein sequence ID" value="OGC39693.1"/>
    <property type="molecule type" value="Genomic_DNA"/>
</dbReference>
<name>A0A1F4U5Y3_UNCSA</name>
<comment type="caution">
    <text evidence="1">The sequence shown here is derived from an EMBL/GenBank/DDBJ whole genome shotgun (WGS) entry which is preliminary data.</text>
</comment>
<proteinExistence type="predicted"/>
<gene>
    <name evidence="1" type="ORF">A2438_06905</name>
</gene>